<dbReference type="Proteomes" id="UP000006001">
    <property type="component" value="Unassembled WGS sequence"/>
</dbReference>
<proteinExistence type="predicted"/>
<accession>D0WI80</accession>
<dbReference type="OrthoDB" id="1851276at2"/>
<name>D0WI80_SLAES</name>
<dbReference type="eggNOG" id="ENOG5031UUS">
    <property type="taxonomic scope" value="Bacteria"/>
</dbReference>
<gene>
    <name evidence="2" type="ORF">HMPREF0762_01552</name>
</gene>
<organism evidence="2 3">
    <name type="scientific">Slackia exigua (strain ATCC 700122 / DSM 15923 / CIP 105133 / JCM 11022 / KCTC 5966 / S-7)</name>
    <dbReference type="NCBI Taxonomy" id="649764"/>
    <lineage>
        <taxon>Bacteria</taxon>
        <taxon>Bacillati</taxon>
        <taxon>Actinomycetota</taxon>
        <taxon>Coriobacteriia</taxon>
        <taxon>Eggerthellales</taxon>
        <taxon>Eggerthellaceae</taxon>
        <taxon>Slackia</taxon>
    </lineage>
</organism>
<evidence type="ECO:0000313" key="3">
    <source>
        <dbReference type="Proteomes" id="UP000006001"/>
    </source>
</evidence>
<keyword evidence="3" id="KW-1185">Reference proteome</keyword>
<dbReference type="InterPro" id="IPR046738">
    <property type="entry name" value="DUF6788"/>
</dbReference>
<dbReference type="Pfam" id="PF20586">
    <property type="entry name" value="DUF6788"/>
    <property type="match status" value="1"/>
</dbReference>
<feature type="domain" description="DUF6788" evidence="1">
    <location>
        <begin position="17"/>
        <end position="69"/>
    </location>
</feature>
<dbReference type="AlphaFoldDB" id="D0WI80"/>
<evidence type="ECO:0000313" key="2">
    <source>
        <dbReference type="EMBL" id="EEZ60747.1"/>
    </source>
</evidence>
<evidence type="ECO:0000259" key="1">
    <source>
        <dbReference type="Pfam" id="PF20586"/>
    </source>
</evidence>
<dbReference type="HOGENOM" id="CLU_175613_0_0_11"/>
<sequence>MSILEEVLMEEYDRSLRISRAMEAENDSLPRGSVRKRMIGGRPYYYLQYRDGVHVKSEYVKAVDVDSVAQGIARRKENEAALKEQAKSRRQIVKALGRGYVDEHSRA</sequence>
<protein>
    <recommendedName>
        <fullName evidence="1">DUF6788 domain-containing protein</fullName>
    </recommendedName>
</protein>
<comment type="caution">
    <text evidence="2">The sequence shown here is derived from an EMBL/GenBank/DDBJ whole genome shotgun (WGS) entry which is preliminary data.</text>
</comment>
<dbReference type="EMBL" id="ACUX02000016">
    <property type="protein sequence ID" value="EEZ60747.1"/>
    <property type="molecule type" value="Genomic_DNA"/>
</dbReference>
<dbReference type="STRING" id="649764.HMPREF0762_01552"/>
<reference evidence="2" key="1">
    <citation type="submission" date="2009-10" db="EMBL/GenBank/DDBJ databases">
        <authorList>
            <person name="Weinstock G."/>
            <person name="Sodergren E."/>
            <person name="Clifton S."/>
            <person name="Fulton L."/>
            <person name="Fulton B."/>
            <person name="Courtney L."/>
            <person name="Fronick C."/>
            <person name="Harrison M."/>
            <person name="Strong C."/>
            <person name="Farmer C."/>
            <person name="Delahaunty K."/>
            <person name="Markovic C."/>
            <person name="Hall O."/>
            <person name="Minx P."/>
            <person name="Tomlinson C."/>
            <person name="Mitreva M."/>
            <person name="Nelson J."/>
            <person name="Hou S."/>
            <person name="Wollam A."/>
            <person name="Pepin K.H."/>
            <person name="Johnson M."/>
            <person name="Bhonagiri V."/>
            <person name="Nash W.E."/>
            <person name="Warren W."/>
            <person name="Chinwalla A."/>
            <person name="Mardis E.R."/>
            <person name="Wilson R.K."/>
        </authorList>
    </citation>
    <scope>NUCLEOTIDE SEQUENCE [LARGE SCALE GENOMIC DNA]</scope>
    <source>
        <strain evidence="2">ATCC 700122</strain>
    </source>
</reference>